<name>A0ABV2IQ61_9BURK</name>
<dbReference type="GO" id="GO:0016740">
    <property type="term" value="F:transferase activity"/>
    <property type="evidence" value="ECO:0007669"/>
    <property type="project" value="UniProtKB-KW"/>
</dbReference>
<evidence type="ECO:0000313" key="5">
    <source>
        <dbReference type="Proteomes" id="UP001549111"/>
    </source>
</evidence>
<evidence type="ECO:0000256" key="1">
    <source>
        <dbReference type="SAM" id="MobiDB-lite"/>
    </source>
</evidence>
<evidence type="ECO:0000259" key="3">
    <source>
        <dbReference type="PROSITE" id="PS50035"/>
    </source>
</evidence>
<gene>
    <name evidence="4" type="ORF">ABIC99_002921</name>
</gene>
<dbReference type="CDD" id="cd09110">
    <property type="entry name" value="PLDc_CLS_1"/>
    <property type="match status" value="1"/>
</dbReference>
<reference evidence="4 5" key="1">
    <citation type="submission" date="2024-06" db="EMBL/GenBank/DDBJ databases">
        <title>Genomic Encyclopedia of Type Strains, Phase IV (KMG-IV): sequencing the most valuable type-strain genomes for metagenomic binning, comparative biology and taxonomic classification.</title>
        <authorList>
            <person name="Goeker M."/>
        </authorList>
    </citation>
    <scope>NUCLEOTIDE SEQUENCE [LARGE SCALE GENOMIC DNA]</scope>
    <source>
        <strain evidence="4 5">D-501</strain>
    </source>
</reference>
<organism evidence="4 5">
    <name type="scientific">Sphaerotilus sulfidivorans</name>
    <dbReference type="NCBI Taxonomy" id="639200"/>
    <lineage>
        <taxon>Bacteria</taxon>
        <taxon>Pseudomonadati</taxon>
        <taxon>Pseudomonadota</taxon>
        <taxon>Betaproteobacteria</taxon>
        <taxon>Burkholderiales</taxon>
        <taxon>Sphaerotilaceae</taxon>
        <taxon>Sphaerotilus</taxon>
    </lineage>
</organism>
<evidence type="ECO:0000256" key="2">
    <source>
        <dbReference type="SAM" id="SignalP"/>
    </source>
</evidence>
<keyword evidence="5" id="KW-1185">Reference proteome</keyword>
<dbReference type="SUPFAM" id="SSF56024">
    <property type="entry name" value="Phospholipase D/nuclease"/>
    <property type="match status" value="2"/>
</dbReference>
<protein>
    <submittedName>
        <fullName evidence="4">Cardiolipin synthase</fullName>
        <ecNumber evidence="4">2.7.8.-</ecNumber>
    </submittedName>
</protein>
<dbReference type="Pfam" id="PF13091">
    <property type="entry name" value="PLDc_2"/>
    <property type="match status" value="2"/>
</dbReference>
<dbReference type="RefSeq" id="WP_244954328.1">
    <property type="nucleotide sequence ID" value="NZ_CP035708.1"/>
</dbReference>
<keyword evidence="4" id="KW-0808">Transferase</keyword>
<dbReference type="InterPro" id="IPR025202">
    <property type="entry name" value="PLD-like_dom"/>
</dbReference>
<dbReference type="EC" id="2.7.8.-" evidence="4"/>
<feature type="signal peptide" evidence="2">
    <location>
        <begin position="1"/>
        <end position="38"/>
    </location>
</feature>
<dbReference type="EMBL" id="JBEPLS010000012">
    <property type="protein sequence ID" value="MET3605096.1"/>
    <property type="molecule type" value="Genomic_DNA"/>
</dbReference>
<dbReference type="SMART" id="SM00155">
    <property type="entry name" value="PLDc"/>
    <property type="match status" value="2"/>
</dbReference>
<feature type="domain" description="PLD phosphodiesterase" evidence="3">
    <location>
        <begin position="216"/>
        <end position="243"/>
    </location>
</feature>
<dbReference type="Gene3D" id="3.30.870.10">
    <property type="entry name" value="Endonuclease Chain A"/>
    <property type="match status" value="2"/>
</dbReference>
<dbReference type="PANTHER" id="PTHR21248:SF22">
    <property type="entry name" value="PHOSPHOLIPASE D"/>
    <property type="match status" value="1"/>
</dbReference>
<feature type="region of interest" description="Disordered" evidence="1">
    <location>
        <begin position="247"/>
        <end position="268"/>
    </location>
</feature>
<dbReference type="CDD" id="cd09159">
    <property type="entry name" value="PLDc_ybhO_like_2"/>
    <property type="match status" value="1"/>
</dbReference>
<keyword evidence="2" id="KW-0732">Signal</keyword>
<sequence>MFRSASDRSAAAAPSRCGPCRAAAAAMLLAGGLLSACAAGRLTDTHQIDQALRQAELQPAAVAASAVQVVGPQGAMAPAPARRVIAQVAAEGEAGLLRHHLAVMGAQSRVRLYSHNRVRLLEDGPATFDAMFAAVERARSSVMVQSYIVDDAELAQRLARLLARKRAEGVEVALLRDAVGSFGTDPALFEALRQQGVPSCEFNPVNPLRRLGHWGLLHRDHRKIVVVDRETAFTGGINISAVYASGSWAGSSGRRPPEGRDPAQSGWRDTQVEIRGPAAVRLDALVRTTWQRQGCEAVLAPPQEPSRTLPAEATGDDVVRVVASGPDEPGDNRIHATLLGAIAASRRSVHLTMAYFAPGDRIVEALCEAARRGVDVQLVLPSMSDFAPVLHAGRARYEQLLSAGVRIHELQHSVLHAKTFVVDGVLSSVGSSNMDWRSFTGNDEVNAFVLGRDFGAAMERMFERDVADSRPVTLASWRERPWPGRLVERAALMFERLW</sequence>
<comment type="caution">
    <text evidence="4">The sequence shown here is derived from an EMBL/GenBank/DDBJ whole genome shotgun (WGS) entry which is preliminary data.</text>
</comment>
<dbReference type="PROSITE" id="PS50035">
    <property type="entry name" value="PLD"/>
    <property type="match status" value="2"/>
</dbReference>
<proteinExistence type="predicted"/>
<feature type="domain" description="PLD phosphodiesterase" evidence="3">
    <location>
        <begin position="411"/>
        <end position="438"/>
    </location>
</feature>
<feature type="chain" id="PRO_5046554002" evidence="2">
    <location>
        <begin position="39"/>
        <end position="498"/>
    </location>
</feature>
<dbReference type="InterPro" id="IPR001736">
    <property type="entry name" value="PLipase_D/transphosphatidylase"/>
</dbReference>
<dbReference type="PANTHER" id="PTHR21248">
    <property type="entry name" value="CARDIOLIPIN SYNTHASE"/>
    <property type="match status" value="1"/>
</dbReference>
<dbReference type="Proteomes" id="UP001549111">
    <property type="component" value="Unassembled WGS sequence"/>
</dbReference>
<evidence type="ECO:0000313" key="4">
    <source>
        <dbReference type="EMBL" id="MET3605096.1"/>
    </source>
</evidence>
<accession>A0ABV2IQ61</accession>